<dbReference type="PANTHER" id="PTHR22870:SF408">
    <property type="entry name" value="OS09G0560450 PROTEIN"/>
    <property type="match status" value="1"/>
</dbReference>
<gene>
    <name evidence="4" type="ORF">QSP1433_LOCUS6496</name>
</gene>
<feature type="repeat" description="RCC1" evidence="2">
    <location>
        <begin position="217"/>
        <end position="268"/>
    </location>
</feature>
<dbReference type="PROSITE" id="PS50086">
    <property type="entry name" value="TBC_RABGAP"/>
    <property type="match status" value="1"/>
</dbReference>
<dbReference type="InterPro" id="IPR009091">
    <property type="entry name" value="RCC1/BLIP-II"/>
</dbReference>
<dbReference type="Gene3D" id="1.10.8.270">
    <property type="entry name" value="putative rabgap domain of human tbc1 domain family member 14 like domains"/>
    <property type="match status" value="1"/>
</dbReference>
<dbReference type="Pfam" id="PF00415">
    <property type="entry name" value="RCC1"/>
    <property type="match status" value="4"/>
</dbReference>
<feature type="domain" description="Rab-GAP TBC" evidence="3">
    <location>
        <begin position="672"/>
        <end position="862"/>
    </location>
</feature>
<name>A0A7S2RS85_9STRA</name>
<dbReference type="PRINTS" id="PR00633">
    <property type="entry name" value="RCCNDNSATION"/>
</dbReference>
<organism evidence="4">
    <name type="scientific">Mucochytrium quahogii</name>
    <dbReference type="NCBI Taxonomy" id="96639"/>
    <lineage>
        <taxon>Eukaryota</taxon>
        <taxon>Sar</taxon>
        <taxon>Stramenopiles</taxon>
        <taxon>Bigyra</taxon>
        <taxon>Labyrinthulomycetes</taxon>
        <taxon>Thraustochytrida</taxon>
        <taxon>Thraustochytriidae</taxon>
        <taxon>Mucochytrium</taxon>
    </lineage>
</organism>
<protein>
    <recommendedName>
        <fullName evidence="3">Rab-GAP TBC domain-containing protein</fullName>
    </recommendedName>
</protein>
<dbReference type="InterPro" id="IPR051210">
    <property type="entry name" value="Ub_ligase/GEF_domain"/>
</dbReference>
<dbReference type="AlphaFoldDB" id="A0A7S2RS85"/>
<dbReference type="SUPFAM" id="SSF50985">
    <property type="entry name" value="RCC1/BLIP-II"/>
    <property type="match status" value="1"/>
</dbReference>
<feature type="repeat" description="RCC1" evidence="2">
    <location>
        <begin position="269"/>
        <end position="345"/>
    </location>
</feature>
<reference evidence="4" key="1">
    <citation type="submission" date="2021-01" db="EMBL/GenBank/DDBJ databases">
        <authorList>
            <person name="Corre E."/>
            <person name="Pelletier E."/>
            <person name="Niang G."/>
            <person name="Scheremetjew M."/>
            <person name="Finn R."/>
            <person name="Kale V."/>
            <person name="Holt S."/>
            <person name="Cochrane G."/>
            <person name="Meng A."/>
            <person name="Brown T."/>
            <person name="Cohen L."/>
        </authorList>
    </citation>
    <scope>NUCLEOTIDE SEQUENCE</scope>
    <source>
        <strain evidence="4">NY070348D</strain>
    </source>
</reference>
<evidence type="ECO:0000259" key="3">
    <source>
        <dbReference type="PROSITE" id="PS50086"/>
    </source>
</evidence>
<evidence type="ECO:0000256" key="2">
    <source>
        <dbReference type="PROSITE-ProRule" id="PRU00235"/>
    </source>
</evidence>
<dbReference type="InterPro" id="IPR035969">
    <property type="entry name" value="Rab-GAP_TBC_sf"/>
</dbReference>
<dbReference type="Gene3D" id="1.10.472.80">
    <property type="entry name" value="Ypt/Rab-GAP domain of gyp1p, domain 3"/>
    <property type="match status" value="1"/>
</dbReference>
<dbReference type="PROSITE" id="PS00626">
    <property type="entry name" value="RCC1_2"/>
    <property type="match status" value="2"/>
</dbReference>
<dbReference type="PANTHER" id="PTHR22870">
    <property type="entry name" value="REGULATOR OF CHROMOSOME CONDENSATION"/>
    <property type="match status" value="1"/>
</dbReference>
<keyword evidence="1" id="KW-0677">Repeat</keyword>
<dbReference type="InterPro" id="IPR000195">
    <property type="entry name" value="Rab-GAP-TBC_dom"/>
</dbReference>
<dbReference type="InterPro" id="IPR000408">
    <property type="entry name" value="Reg_chr_condens"/>
</dbReference>
<dbReference type="Gene3D" id="2.130.10.30">
    <property type="entry name" value="Regulator of chromosome condensation 1/beta-lactamase-inhibitor protein II"/>
    <property type="match status" value="2"/>
</dbReference>
<evidence type="ECO:0000313" key="4">
    <source>
        <dbReference type="EMBL" id="CAD9679306.1"/>
    </source>
</evidence>
<dbReference type="EMBL" id="HBHK01010412">
    <property type="protein sequence ID" value="CAD9679306.1"/>
    <property type="molecule type" value="Transcribed_RNA"/>
</dbReference>
<feature type="repeat" description="RCC1" evidence="2">
    <location>
        <begin position="450"/>
        <end position="515"/>
    </location>
</feature>
<feature type="repeat" description="RCC1" evidence="2">
    <location>
        <begin position="346"/>
        <end position="397"/>
    </location>
</feature>
<evidence type="ECO:0000256" key="1">
    <source>
        <dbReference type="ARBA" id="ARBA00022737"/>
    </source>
</evidence>
<feature type="repeat" description="RCC1" evidence="2">
    <location>
        <begin position="398"/>
        <end position="449"/>
    </location>
</feature>
<accession>A0A7S2RS85</accession>
<proteinExistence type="predicted"/>
<dbReference type="SUPFAM" id="SSF47923">
    <property type="entry name" value="Ypt/Rab-GAP domain of gyp1p"/>
    <property type="match status" value="2"/>
</dbReference>
<sequence length="930" mass="102394">MVDVRGACWRNYLEQVAGYCSGLEELIHNEYGLGGDKQEDNAASNLVDDALMFLTCISEDTKSRMANKKYKAPLHSQLELMAANIKSIAALVQLHYEQCEEENSADFEGEDGDKCVDRLFGWGEELCPSGETLLEDRHSIKSVACRGQRGLYVTRAGDVFSIGDNGTGMPTLATQGLEDATTPKVVGELVLERVLLGRSVVFVACGHMHSVALTQGGRLWSWGCGEYGRLGHGDDLDQPVPRLCESLLDCHVRGVGCGGAHTTVVVSPSRVFSWGLGRHGRLGLGNEKSCNTPQLVDVDDHMLAVTDAHHALFGSDVPNQVSRSRDEPIVSVVCGWAFTLLLGANGTVRAFGAGKDGQCGTENVKDQYVPVPVVELEGKNIVQISCGYHHAIAISADGSIYTWGTGGEGQLGQGKECKFSAAPKRIGNVKFKAASAVAGQFHSLCIALDGQLYGWGSNLHGAVQQSREKDILWNPKPVYLGEQHKKESSFNKSKGIGRVKHLAAGADFTIAVVGPPSKHQPGPKTVLLSKLGLSKEWDDAKVDLRSMKEKCAAAGLVSQVLTGSFCGGRVGFWTNGRFISLIGVLANTGVLELYKQLNSNSPEEVISIHGHDVEMQCKGEILEAWRTRPGQEYSLLLRVRLNSKVEAVAWAQHISKHASSDLDVYSSPSGRNATVKGRGAAWRAAIGNALRVTPELYMIYKERATRQEGIGLDVKRTLPALLLFGKSGEPLYEQLREVLEVYQCYRPDVGYVQGMSYVAAMLCLHMPNSSYECFCSLANLLASHHLFDFFRLSQAYDRVQQYYQILDLIIARTSPKLWHHVNRLGVLDEIHVTCFQWLQTLFVRRLPLEQVTLLWDAFLCRRDTMVMMRASVALLLCIRKSILAVSQPEDVLLLLRTTHRLDDFIKNTFTVVQVPHLAQEKLWALMQQYP</sequence>
<dbReference type="SMART" id="SM00164">
    <property type="entry name" value="TBC"/>
    <property type="match status" value="1"/>
</dbReference>
<feature type="repeat" description="RCC1" evidence="2">
    <location>
        <begin position="157"/>
        <end position="216"/>
    </location>
</feature>
<dbReference type="PROSITE" id="PS50012">
    <property type="entry name" value="RCC1_3"/>
    <property type="match status" value="6"/>
</dbReference>
<dbReference type="Pfam" id="PF00566">
    <property type="entry name" value="RabGAP-TBC"/>
    <property type="match status" value="1"/>
</dbReference>